<gene>
    <name evidence="2" type="ORF">MNBD_GAMMA24-946</name>
</gene>
<proteinExistence type="predicted"/>
<protein>
    <submittedName>
        <fullName evidence="2">Uncharacterized protein</fullName>
    </submittedName>
</protein>
<reference evidence="2" key="1">
    <citation type="submission" date="2018-06" db="EMBL/GenBank/DDBJ databases">
        <authorList>
            <person name="Zhirakovskaya E."/>
        </authorList>
    </citation>
    <scope>NUCLEOTIDE SEQUENCE</scope>
</reference>
<accession>A0A3B1B8I8</accession>
<organism evidence="2">
    <name type="scientific">hydrothermal vent metagenome</name>
    <dbReference type="NCBI Taxonomy" id="652676"/>
    <lineage>
        <taxon>unclassified sequences</taxon>
        <taxon>metagenomes</taxon>
        <taxon>ecological metagenomes</taxon>
    </lineage>
</organism>
<name>A0A3B1B8I8_9ZZZZ</name>
<evidence type="ECO:0000256" key="1">
    <source>
        <dbReference type="SAM" id="Phobius"/>
    </source>
</evidence>
<keyword evidence="1" id="KW-0472">Membrane</keyword>
<dbReference type="EMBL" id="UOFZ01000185">
    <property type="protein sequence ID" value="VAX14596.1"/>
    <property type="molecule type" value="Genomic_DNA"/>
</dbReference>
<feature type="transmembrane region" description="Helical" evidence="1">
    <location>
        <begin position="12"/>
        <end position="30"/>
    </location>
</feature>
<sequence length="85" mass="9977">MNYLYIVVNCKAFVVMNMFNVVMTWFQVLVNSKKYLLGKVLRNDVDMFILIDLTSVDLKLDDLSFLAQKNELLVPEIISKPLKRY</sequence>
<keyword evidence="1" id="KW-1133">Transmembrane helix</keyword>
<keyword evidence="1" id="KW-0812">Transmembrane</keyword>
<dbReference type="AlphaFoldDB" id="A0A3B1B8I8"/>
<evidence type="ECO:0000313" key="2">
    <source>
        <dbReference type="EMBL" id="VAX14596.1"/>
    </source>
</evidence>